<gene>
    <name evidence="1" type="ORF">KSB_42430</name>
</gene>
<accession>A0ABQ3USI3</accession>
<sequence>MCPPVVTDEAKHIKVRDVIVNITNNQYNSQMIEASSVERYQDESMSSSAFTGIVNLSKIVELKQEKQTQKWG</sequence>
<protein>
    <submittedName>
        <fullName evidence="1">Uncharacterized protein</fullName>
    </submittedName>
</protein>
<comment type="caution">
    <text evidence="1">The sequence shown here is derived from an EMBL/GenBank/DDBJ whole genome shotgun (WGS) entry which is preliminary data.</text>
</comment>
<reference evidence="1 2" key="1">
    <citation type="journal article" date="2021" name="Int. J. Syst. Evol. Microbiol.">
        <title>Reticulibacter mediterranei gen. nov., sp. nov., within the new family Reticulibacteraceae fam. nov., and Ktedonospora formicarum gen. nov., sp. nov., Ktedonobacter robiniae sp. nov., Dictyobacter formicarum sp. nov. and Dictyobacter arantiisoli sp. nov., belonging to the class Ktedonobacteria.</title>
        <authorList>
            <person name="Yabe S."/>
            <person name="Zheng Y."/>
            <person name="Wang C.M."/>
            <person name="Sakai Y."/>
            <person name="Abe K."/>
            <person name="Yokota A."/>
            <person name="Donadio S."/>
            <person name="Cavaletti L."/>
            <person name="Monciardini P."/>
        </authorList>
    </citation>
    <scope>NUCLEOTIDE SEQUENCE [LARGE SCALE GENOMIC DNA]</scope>
    <source>
        <strain evidence="1 2">SOSP1-30</strain>
    </source>
</reference>
<keyword evidence="2" id="KW-1185">Reference proteome</keyword>
<organism evidence="1 2">
    <name type="scientific">Ktedonobacter robiniae</name>
    <dbReference type="NCBI Taxonomy" id="2778365"/>
    <lineage>
        <taxon>Bacteria</taxon>
        <taxon>Bacillati</taxon>
        <taxon>Chloroflexota</taxon>
        <taxon>Ktedonobacteria</taxon>
        <taxon>Ktedonobacterales</taxon>
        <taxon>Ktedonobacteraceae</taxon>
        <taxon>Ktedonobacter</taxon>
    </lineage>
</organism>
<evidence type="ECO:0000313" key="2">
    <source>
        <dbReference type="Proteomes" id="UP000654345"/>
    </source>
</evidence>
<dbReference type="EMBL" id="BNJG01000002">
    <property type="protein sequence ID" value="GHO55768.1"/>
    <property type="molecule type" value="Genomic_DNA"/>
</dbReference>
<name>A0ABQ3USI3_9CHLR</name>
<evidence type="ECO:0000313" key="1">
    <source>
        <dbReference type="EMBL" id="GHO55768.1"/>
    </source>
</evidence>
<dbReference type="Proteomes" id="UP000654345">
    <property type="component" value="Unassembled WGS sequence"/>
</dbReference>
<proteinExistence type="predicted"/>